<keyword evidence="5" id="KW-0997">Cell inner membrane</keyword>
<feature type="transmembrane region" description="Helical" evidence="9">
    <location>
        <begin position="174"/>
        <end position="199"/>
    </location>
</feature>
<dbReference type="PANTHER" id="PTHR32196:SF21">
    <property type="entry name" value="ABC TRANSPORTER PERMEASE PROTEIN YPHD-RELATED"/>
    <property type="match status" value="1"/>
</dbReference>
<comment type="caution">
    <text evidence="10">The sequence shown here is derived from an EMBL/GenBank/DDBJ whole genome shotgun (WGS) entry which is preliminary data.</text>
</comment>
<keyword evidence="7 9" id="KW-1133">Transmembrane helix</keyword>
<comment type="subcellular location">
    <subcellularLocation>
        <location evidence="1">Cell inner membrane</location>
        <topology evidence="1">Multi-pass membrane protein</topology>
    </subcellularLocation>
</comment>
<evidence type="ECO:0000313" key="11">
    <source>
        <dbReference type="Proteomes" id="UP000029228"/>
    </source>
</evidence>
<dbReference type="Pfam" id="PF02653">
    <property type="entry name" value="BPD_transp_2"/>
    <property type="match status" value="1"/>
</dbReference>
<dbReference type="OrthoDB" id="8843934at2"/>
<organism evidence="10 11">
    <name type="scientific">Vibrio maritimus</name>
    <dbReference type="NCBI Taxonomy" id="990268"/>
    <lineage>
        <taxon>Bacteria</taxon>
        <taxon>Pseudomonadati</taxon>
        <taxon>Pseudomonadota</taxon>
        <taxon>Gammaproteobacteria</taxon>
        <taxon>Vibrionales</taxon>
        <taxon>Vibrionaceae</taxon>
        <taxon>Vibrio</taxon>
    </lineage>
</organism>
<keyword evidence="6 9" id="KW-0812">Transmembrane</keyword>
<dbReference type="RefSeq" id="WP_042470263.1">
    <property type="nucleotide sequence ID" value="NZ_CP090439.1"/>
</dbReference>
<evidence type="ECO:0000313" key="10">
    <source>
        <dbReference type="EMBL" id="GAL17340.1"/>
    </source>
</evidence>
<evidence type="ECO:0000256" key="2">
    <source>
        <dbReference type="ARBA" id="ARBA00007942"/>
    </source>
</evidence>
<feature type="transmembrane region" description="Helical" evidence="9">
    <location>
        <begin position="108"/>
        <end position="128"/>
    </location>
</feature>
<protein>
    <submittedName>
        <fullName evidence="10">Ribose ABC transport system permease protein RbsC</fullName>
    </submittedName>
</protein>
<evidence type="ECO:0000256" key="7">
    <source>
        <dbReference type="ARBA" id="ARBA00022989"/>
    </source>
</evidence>
<dbReference type="InterPro" id="IPR001851">
    <property type="entry name" value="ABC_transp_permease"/>
</dbReference>
<dbReference type="GO" id="GO:0022857">
    <property type="term" value="F:transmembrane transporter activity"/>
    <property type="evidence" value="ECO:0007669"/>
    <property type="project" value="InterPro"/>
</dbReference>
<reference evidence="10 11" key="2">
    <citation type="submission" date="2014-09" db="EMBL/GenBank/DDBJ databases">
        <authorList>
            <consortium name="NBRP consortium"/>
            <person name="Sawabe T."/>
            <person name="Meirelles P."/>
            <person name="Nakanishi M."/>
            <person name="Sayaka M."/>
            <person name="Hattori M."/>
            <person name="Ohkuma M."/>
        </authorList>
    </citation>
    <scope>NUCLEOTIDE SEQUENCE [LARGE SCALE GENOMIC DNA]</scope>
    <source>
        <strain evidence="11">JCM19235</strain>
    </source>
</reference>
<dbReference type="NCBIfam" id="NF007067">
    <property type="entry name" value="PRK09512.1"/>
    <property type="match status" value="1"/>
</dbReference>
<reference evidence="10 11" key="1">
    <citation type="submission" date="2014-09" db="EMBL/GenBank/DDBJ databases">
        <title>Vibrio maritimus JCM 19235. (C45) whole genome shotgun sequence.</title>
        <authorList>
            <person name="Sawabe T."/>
            <person name="Meirelles P."/>
            <person name="Nakanishi M."/>
            <person name="Sayaka M."/>
            <person name="Hattori M."/>
            <person name="Ohkuma M."/>
        </authorList>
    </citation>
    <scope>NUCLEOTIDE SEQUENCE [LARGE SCALE GENOMIC DNA]</scope>
    <source>
        <strain evidence="11">JCM19235</strain>
    </source>
</reference>
<keyword evidence="11" id="KW-1185">Reference proteome</keyword>
<feature type="transmembrane region" description="Helical" evidence="9">
    <location>
        <begin position="135"/>
        <end position="154"/>
    </location>
</feature>
<dbReference type="AlphaFoldDB" id="A0A090RPK3"/>
<evidence type="ECO:0000256" key="5">
    <source>
        <dbReference type="ARBA" id="ARBA00022519"/>
    </source>
</evidence>
<feature type="transmembrane region" description="Helical" evidence="9">
    <location>
        <begin position="32"/>
        <end position="52"/>
    </location>
</feature>
<evidence type="ECO:0000256" key="6">
    <source>
        <dbReference type="ARBA" id="ARBA00022692"/>
    </source>
</evidence>
<keyword evidence="8 9" id="KW-0472">Membrane</keyword>
<name>A0A090RPK3_9VIBR</name>
<sequence>MNNKTINKEMSVEMENKKPLFNKEWLIEQKSLIALIFLIIVVSFLNPNFFTVDNILNILRQTSVNAIIAVGMTLVILTAGIDLSVGSVLALCGAFAASLIAMEVPVLIAVPTALLAGAALGAISGIIIAKGKVQAFIATLVTMTLLRGVTMVYTDGRPISTGFTDTADAFAWFGTGYALGIPVPVWIMVVVFASVWYLLNHTRFGRYVYALGGNESATRLSGINVDKVKIGVYAICGLLAALAGIIVTSRLSSAQPTAGMGYELDAIAAVVLGGTSLMGGKGRIMGTLIGALIIGFLNNALNLLDVSSYYQMIAKAVVILLAVLVDNKNK</sequence>
<gene>
    <name evidence="10" type="ORF">JCM19235_5889</name>
</gene>
<proteinExistence type="inferred from homology"/>
<keyword evidence="4" id="KW-1003">Cell membrane</keyword>
<feature type="transmembrane region" description="Helical" evidence="9">
    <location>
        <begin position="284"/>
        <end position="301"/>
    </location>
</feature>
<keyword evidence="3" id="KW-0813">Transport</keyword>
<feature type="transmembrane region" description="Helical" evidence="9">
    <location>
        <begin position="58"/>
        <end position="77"/>
    </location>
</feature>
<dbReference type="Proteomes" id="UP000029228">
    <property type="component" value="Unassembled WGS sequence"/>
</dbReference>
<evidence type="ECO:0000256" key="9">
    <source>
        <dbReference type="SAM" id="Phobius"/>
    </source>
</evidence>
<evidence type="ECO:0000256" key="8">
    <source>
        <dbReference type="ARBA" id="ARBA00023136"/>
    </source>
</evidence>
<dbReference type="CDD" id="cd06579">
    <property type="entry name" value="TM_PBP1_transp_AraH_like"/>
    <property type="match status" value="1"/>
</dbReference>
<evidence type="ECO:0000256" key="4">
    <source>
        <dbReference type="ARBA" id="ARBA00022475"/>
    </source>
</evidence>
<dbReference type="GO" id="GO:0005886">
    <property type="term" value="C:plasma membrane"/>
    <property type="evidence" value="ECO:0007669"/>
    <property type="project" value="UniProtKB-SubCell"/>
</dbReference>
<dbReference type="EMBL" id="BBMR01000001">
    <property type="protein sequence ID" value="GAL17340.1"/>
    <property type="molecule type" value="Genomic_DNA"/>
</dbReference>
<dbReference type="STRING" id="990268.JCM19235_5889"/>
<feature type="transmembrane region" description="Helical" evidence="9">
    <location>
        <begin position="230"/>
        <end position="248"/>
    </location>
</feature>
<accession>A0A090RPK3</accession>
<evidence type="ECO:0000256" key="3">
    <source>
        <dbReference type="ARBA" id="ARBA00022448"/>
    </source>
</evidence>
<dbReference type="PANTHER" id="PTHR32196">
    <property type="entry name" value="ABC TRANSPORTER PERMEASE PROTEIN YPHD-RELATED-RELATED"/>
    <property type="match status" value="1"/>
</dbReference>
<evidence type="ECO:0000256" key="1">
    <source>
        <dbReference type="ARBA" id="ARBA00004429"/>
    </source>
</evidence>
<comment type="similarity">
    <text evidence="2">Belongs to the binding-protein-dependent transport system permease family. AraH/RbsC subfamily.</text>
</comment>